<comment type="caution">
    <text evidence="2">The sequence shown here is derived from an EMBL/GenBank/DDBJ whole genome shotgun (WGS) entry which is preliminary data.</text>
</comment>
<protein>
    <submittedName>
        <fullName evidence="2">Uncharacterized protein</fullName>
    </submittedName>
</protein>
<name>A0A9P6R4C6_9FUNG</name>
<dbReference type="AlphaFoldDB" id="A0A9P6R4C6"/>
<accession>A0A9P6R4C6</accession>
<proteinExistence type="predicted"/>
<feature type="region of interest" description="Disordered" evidence="1">
    <location>
        <begin position="835"/>
        <end position="855"/>
    </location>
</feature>
<dbReference type="EMBL" id="JAAAIN010000905">
    <property type="protein sequence ID" value="KAG0309964.1"/>
    <property type="molecule type" value="Genomic_DNA"/>
</dbReference>
<sequence length="855" mass="94217">MSQQKASYNFRGLRGLLEQRFHRPNVDASFTTLAAEKRHPQEPHSVLIHDIDARFMGFHHIERDDPPRIQAYTEEILRVIYNENNNRPSVQSISIQEGDDENPPPGGGGTDNAGGDPHNNPARRYRDVEDDHEDDDMSDGMHDYGYQYQLNASLSIQPLTSPSIYSAKPDLSRTGHFVAVPMLGDNGNVVPAEQSSWKVFRVCVCDQSKPATEGWTPHLIHERSYGVIGQKRAPRFIELFGPLLLSKAKWFLAALRKGNSPNDIPSAPMSDYTRVTSHLYRELRLASNDQVEGHLEQTIKYLEDRAAALRPPSTGTFSEEHPAARSALLSHLDQEDSSAMEDPQDGDPGAYPTADSKFVCFHHYKHLHPGALQYHAAEQTNDVSFDIYTGKLTATIKSEAELADLCTIDPDQIGFVSEADITMDWQAPMEEILRLHEFAARIGLVDVTICGGHTQEVPASPEHVETETSHVRDLLGKIAAKMTRITVIWASRLDVAGLIKGMSETRPGLLYLTIQDSHREVSSVMCDSHLGVSRIKSTLGDLPSLSGESFLAGRAQSLVISSDANWRDMKSEMVQKLQPTIQQSHALTTLTTECEATGHAFKTIVKTIDGIVRPLNTGPGPRLKFRNLILRNNTDNDVAALFDLSQSSQELSGAALALDVTARSMTSLSSLITNFGVSIRVLHIIGDSPGCPNIIEDLFDSDIEPEKLVSLTLLLDQVKGTNVDALVKLQKSSKKTFKQLALVAQPLYEEAAVKILSSLEVLDETVKGVQVIVTRTQTAGVEEWIQRVQGAMEKSKESNLIVVESAEELVRIVPSFTEAGLDSLKTIFARSGMPPPMEGVPLTKMSASAPKQERP</sequence>
<reference evidence="2" key="1">
    <citation type="journal article" date="2020" name="Fungal Divers.">
        <title>Resolving the Mortierellaceae phylogeny through synthesis of multi-gene phylogenetics and phylogenomics.</title>
        <authorList>
            <person name="Vandepol N."/>
            <person name="Liber J."/>
            <person name="Desiro A."/>
            <person name="Na H."/>
            <person name="Kennedy M."/>
            <person name="Barry K."/>
            <person name="Grigoriev I.V."/>
            <person name="Miller A.N."/>
            <person name="O'Donnell K."/>
            <person name="Stajich J.E."/>
            <person name="Bonito G."/>
        </authorList>
    </citation>
    <scope>NUCLEOTIDE SEQUENCE</scope>
    <source>
        <strain evidence="2">NVP60</strain>
    </source>
</reference>
<feature type="region of interest" description="Disordered" evidence="1">
    <location>
        <begin position="94"/>
        <end position="143"/>
    </location>
</feature>
<evidence type="ECO:0000313" key="3">
    <source>
        <dbReference type="Proteomes" id="UP000823405"/>
    </source>
</evidence>
<evidence type="ECO:0000313" key="2">
    <source>
        <dbReference type="EMBL" id="KAG0309964.1"/>
    </source>
</evidence>
<keyword evidence="3" id="KW-1185">Reference proteome</keyword>
<dbReference type="OrthoDB" id="2444820at2759"/>
<organism evidence="2 3">
    <name type="scientific">Linnemannia gamsii</name>
    <dbReference type="NCBI Taxonomy" id="64522"/>
    <lineage>
        <taxon>Eukaryota</taxon>
        <taxon>Fungi</taxon>
        <taxon>Fungi incertae sedis</taxon>
        <taxon>Mucoromycota</taxon>
        <taxon>Mortierellomycotina</taxon>
        <taxon>Mortierellomycetes</taxon>
        <taxon>Mortierellales</taxon>
        <taxon>Mortierellaceae</taxon>
        <taxon>Linnemannia</taxon>
    </lineage>
</organism>
<evidence type="ECO:0000256" key="1">
    <source>
        <dbReference type="SAM" id="MobiDB-lite"/>
    </source>
</evidence>
<gene>
    <name evidence="2" type="ORF">BGZ97_012922</name>
</gene>
<dbReference type="Proteomes" id="UP000823405">
    <property type="component" value="Unassembled WGS sequence"/>
</dbReference>